<dbReference type="PANTHER" id="PTHR32309:SF13">
    <property type="entry name" value="FERRIC ENTEROBACTIN TRANSPORT PROTEIN FEPE"/>
    <property type="match status" value="1"/>
</dbReference>
<dbReference type="PANTHER" id="PTHR32309">
    <property type="entry name" value="TYROSINE-PROTEIN KINASE"/>
    <property type="match status" value="1"/>
</dbReference>
<evidence type="ECO:0000256" key="4">
    <source>
        <dbReference type="ARBA" id="ARBA00022989"/>
    </source>
</evidence>
<dbReference type="AlphaFoldDB" id="A0A2U8FTU8"/>
<dbReference type="NCBIfam" id="TIGR03017">
    <property type="entry name" value="EpsF"/>
    <property type="match status" value="1"/>
</dbReference>
<dbReference type="InterPro" id="IPR050445">
    <property type="entry name" value="Bact_polysacc_biosynth/exp"/>
</dbReference>
<keyword evidence="2" id="KW-1003">Cell membrane</keyword>
<evidence type="ECO:0000256" key="3">
    <source>
        <dbReference type="ARBA" id="ARBA00022692"/>
    </source>
</evidence>
<accession>A0A2U8FTU8</accession>
<dbReference type="GO" id="GO:0005886">
    <property type="term" value="C:plasma membrane"/>
    <property type="evidence" value="ECO:0007669"/>
    <property type="project" value="UniProtKB-SubCell"/>
</dbReference>
<gene>
    <name evidence="9" type="primary">epsF</name>
    <name evidence="9" type="ORF">DEH84_14165</name>
</gene>
<dbReference type="RefSeq" id="WP_109037436.1">
    <property type="nucleotide sequence ID" value="NZ_CP029210.1"/>
</dbReference>
<feature type="transmembrane region" description="Helical" evidence="7">
    <location>
        <begin position="397"/>
        <end position="419"/>
    </location>
</feature>
<evidence type="ECO:0000256" key="1">
    <source>
        <dbReference type="ARBA" id="ARBA00004651"/>
    </source>
</evidence>
<dbReference type="OrthoDB" id="8559110at2"/>
<feature type="domain" description="Polysaccharide chain length determinant N-terminal" evidence="8">
    <location>
        <begin position="8"/>
        <end position="89"/>
    </location>
</feature>
<protein>
    <submittedName>
        <fullName evidence="9">Chain length determinant protein EpsF</fullName>
    </submittedName>
</protein>
<keyword evidence="5 7" id="KW-0472">Membrane</keyword>
<evidence type="ECO:0000313" key="10">
    <source>
        <dbReference type="Proteomes" id="UP000244892"/>
    </source>
</evidence>
<dbReference type="InterPro" id="IPR017468">
    <property type="entry name" value="Chain_len_reg_EpsF"/>
</dbReference>
<comment type="subcellular location">
    <subcellularLocation>
        <location evidence="1">Cell membrane</location>
        <topology evidence="1">Multi-pass membrane protein</topology>
    </subcellularLocation>
</comment>
<keyword evidence="4 7" id="KW-1133">Transmembrane helix</keyword>
<evidence type="ECO:0000256" key="2">
    <source>
        <dbReference type="ARBA" id="ARBA00022475"/>
    </source>
</evidence>
<organism evidence="9 10">
    <name type="scientific">Aquabacterium olei</name>
    <dbReference type="NCBI Taxonomy" id="1296669"/>
    <lineage>
        <taxon>Bacteria</taxon>
        <taxon>Pseudomonadati</taxon>
        <taxon>Pseudomonadota</taxon>
        <taxon>Betaproteobacteria</taxon>
        <taxon>Burkholderiales</taxon>
        <taxon>Aquabacterium</taxon>
    </lineage>
</organism>
<keyword evidence="3 7" id="KW-0812">Transmembrane</keyword>
<proteinExistence type="predicted"/>
<evidence type="ECO:0000256" key="7">
    <source>
        <dbReference type="SAM" id="Phobius"/>
    </source>
</evidence>
<dbReference type="InterPro" id="IPR003856">
    <property type="entry name" value="LPS_length_determ_N"/>
</dbReference>
<keyword evidence="10" id="KW-1185">Reference proteome</keyword>
<name>A0A2U8FTU8_9BURK</name>
<dbReference type="KEGG" id="aon:DEH84_14165"/>
<evidence type="ECO:0000313" key="9">
    <source>
        <dbReference type="EMBL" id="AWI54440.1"/>
    </source>
</evidence>
<evidence type="ECO:0000256" key="6">
    <source>
        <dbReference type="SAM" id="Coils"/>
    </source>
</evidence>
<keyword evidence="6" id="KW-0175">Coiled coil</keyword>
<evidence type="ECO:0000259" key="8">
    <source>
        <dbReference type="Pfam" id="PF02706"/>
    </source>
</evidence>
<dbReference type="EMBL" id="CP029210">
    <property type="protein sequence ID" value="AWI54440.1"/>
    <property type="molecule type" value="Genomic_DNA"/>
</dbReference>
<feature type="coiled-coil region" evidence="6">
    <location>
        <begin position="257"/>
        <end position="358"/>
    </location>
</feature>
<reference evidence="9 10" key="1">
    <citation type="submission" date="2018-05" db="EMBL/GenBank/DDBJ databases">
        <title>complete genome sequence of Aquabacterium olei NBRC 110486.</title>
        <authorList>
            <person name="Tang B."/>
            <person name="Chang J."/>
            <person name="Zhang L."/>
            <person name="Yang H."/>
        </authorList>
    </citation>
    <scope>NUCLEOTIDE SEQUENCE [LARGE SCALE GENOMIC DNA]</scope>
    <source>
        <strain evidence="9 10">NBRC 110486</strain>
    </source>
</reference>
<evidence type="ECO:0000256" key="5">
    <source>
        <dbReference type="ARBA" id="ARBA00023136"/>
    </source>
</evidence>
<dbReference type="Proteomes" id="UP000244892">
    <property type="component" value="Chromosome"/>
</dbReference>
<dbReference type="GO" id="GO:0004713">
    <property type="term" value="F:protein tyrosine kinase activity"/>
    <property type="evidence" value="ECO:0007669"/>
    <property type="project" value="TreeGrafter"/>
</dbReference>
<sequence>MTFEQLIAILRARWLIALSTFVLILGSVTTATLLTPKTYTASGSVVVDIKSPDPIAGMVLAGVAQPSFLMTQIDILTSSRVAQQVVRNLRLAESKVMQENWRESTGGIGDFQAWVAQLLRSSLEARPSRGSNVIYVSYKSPDPQFAAAIVNGFIRAYLETTVELRTDPAKLFNSQFDTSAKELKANLLEAQTRLSTFQQQQGLVINDERFDVETARLNELSAQLVSLQAVAADSGSRQAAAMTRTDQSPDIIANPLIAGLKGDVVRQEAQLQQFRAKYGENHPQVIELRSNVNDLRSKLESEVRRVAGSLSVSNTVNASRVAQLRASLEEQRAKVLKLKNIRDQAAVLQREVDSAQRALDGVVSRLQNSSLESMAQQSNVVALEVAKAPSVPSSPRLFTNVMLGGVGALVAALALVLGLELHDRRLRTLSEIEPVLGLQLLGSIPSFKKHEESRDLPKRLGLRRGDMKALPNNA</sequence>
<dbReference type="Pfam" id="PF02706">
    <property type="entry name" value="Wzz"/>
    <property type="match status" value="1"/>
</dbReference>